<reference evidence="6" key="1">
    <citation type="journal article" date="2015" name="Nature">
        <title>Complex archaea that bridge the gap between prokaryotes and eukaryotes.</title>
        <authorList>
            <person name="Spang A."/>
            <person name="Saw J.H."/>
            <person name="Jorgensen S.L."/>
            <person name="Zaremba-Niedzwiedzka K."/>
            <person name="Martijn J."/>
            <person name="Lind A.E."/>
            <person name="van Eijk R."/>
            <person name="Schleper C."/>
            <person name="Guy L."/>
            <person name="Ettema T.J."/>
        </authorList>
    </citation>
    <scope>NUCLEOTIDE SEQUENCE</scope>
</reference>
<dbReference type="AlphaFoldDB" id="A0A0F9MM32"/>
<dbReference type="SUPFAM" id="SSF52540">
    <property type="entry name" value="P-loop containing nucleoside triphosphate hydrolases"/>
    <property type="match status" value="1"/>
</dbReference>
<evidence type="ECO:0008006" key="7">
    <source>
        <dbReference type="Google" id="ProtNLM"/>
    </source>
</evidence>
<gene>
    <name evidence="6" type="ORF">LCGC14_1365400</name>
</gene>
<proteinExistence type="predicted"/>
<dbReference type="Gene3D" id="1.10.10.10">
    <property type="entry name" value="Winged helix-like DNA-binding domain superfamily/Winged helix DNA-binding domain"/>
    <property type="match status" value="1"/>
</dbReference>
<dbReference type="GO" id="GO:0006310">
    <property type="term" value="P:DNA recombination"/>
    <property type="evidence" value="ECO:0007669"/>
    <property type="project" value="InterPro"/>
</dbReference>
<dbReference type="InterPro" id="IPR027417">
    <property type="entry name" value="P-loop_NTPase"/>
</dbReference>
<dbReference type="GO" id="GO:0006281">
    <property type="term" value="P:DNA repair"/>
    <property type="evidence" value="ECO:0007669"/>
    <property type="project" value="InterPro"/>
</dbReference>
<keyword evidence="3" id="KW-0238">DNA-binding</keyword>
<evidence type="ECO:0000256" key="3">
    <source>
        <dbReference type="ARBA" id="ARBA00023125"/>
    </source>
</evidence>
<dbReference type="InterPro" id="IPR004605">
    <property type="entry name" value="DNA_helicase_Holl-junc_RuvB"/>
</dbReference>
<evidence type="ECO:0000259" key="4">
    <source>
        <dbReference type="Pfam" id="PF05491"/>
    </source>
</evidence>
<dbReference type="GO" id="GO:0009378">
    <property type="term" value="F:four-way junction helicase activity"/>
    <property type="evidence" value="ECO:0007669"/>
    <property type="project" value="InterPro"/>
</dbReference>
<keyword evidence="2" id="KW-0067">ATP-binding</keyword>
<evidence type="ECO:0000313" key="6">
    <source>
        <dbReference type="EMBL" id="KKM77905.1"/>
    </source>
</evidence>
<accession>A0A0F9MM32</accession>
<name>A0A0F9MM32_9ZZZZ</name>
<dbReference type="InterPro" id="IPR008823">
    <property type="entry name" value="RuvB_wg_C"/>
</dbReference>
<dbReference type="Gene3D" id="3.40.50.300">
    <property type="entry name" value="P-loop containing nucleotide triphosphate hydrolases"/>
    <property type="match status" value="1"/>
</dbReference>
<feature type="domain" description="RuvB winged helix C-terminal" evidence="4">
    <location>
        <begin position="282"/>
        <end position="349"/>
    </location>
</feature>
<dbReference type="InterPro" id="IPR008824">
    <property type="entry name" value="RuvB-like_N"/>
</dbReference>
<keyword evidence="1" id="KW-0547">Nucleotide-binding</keyword>
<dbReference type="PANTHER" id="PTHR42848:SF1">
    <property type="entry name" value="HOLLIDAY JUNCTION BRANCH MIGRATION COMPLEX SUBUNIT RUVB"/>
    <property type="match status" value="1"/>
</dbReference>
<protein>
    <recommendedName>
        <fullName evidence="7">AAA+ ATPase domain-containing protein</fullName>
    </recommendedName>
</protein>
<dbReference type="Pfam" id="PF05491">
    <property type="entry name" value="WHD_RuvB"/>
    <property type="match status" value="1"/>
</dbReference>
<sequence length="352" mass="40511">MIFNEKDIKELYEFMGEIDPNASDKIIGVNTEVDPTKVEIVNGKFDASKIIEYKGEEIRKFEFRPQNFEQFIGQTEGKEIAKTIIKKANRGMKAHFLVDGIKGHGKTTFVNLIARELNARLIERVGKQIDENNLIDIVNEINTSKEKYVIFFIDEIESLDWKVLKVLNPIIEQFSIAGKKIKPFIFCGATINKHILLTNNPDTLDRIGTPIKFDRYDSNEIATIVTQYQKELYPNDEVSNEVIKIISQNCKFNPRTSIALLEDFIVEQDINKVLKNKKIIKDGLTDIDITILKTLNKTTRAMGANALAMRVKLSQKEYVTEFEPFLVEYDYINRVPSRIITEKGKQLLKELK</sequence>
<feature type="domain" description="RuvB-like AAA+ ATPase" evidence="5">
    <location>
        <begin position="64"/>
        <end position="176"/>
    </location>
</feature>
<dbReference type="CDD" id="cd00009">
    <property type="entry name" value="AAA"/>
    <property type="match status" value="1"/>
</dbReference>
<organism evidence="6">
    <name type="scientific">marine sediment metagenome</name>
    <dbReference type="NCBI Taxonomy" id="412755"/>
    <lineage>
        <taxon>unclassified sequences</taxon>
        <taxon>metagenomes</taxon>
        <taxon>ecological metagenomes</taxon>
    </lineage>
</organism>
<evidence type="ECO:0000256" key="1">
    <source>
        <dbReference type="ARBA" id="ARBA00022741"/>
    </source>
</evidence>
<dbReference type="GO" id="GO:0003677">
    <property type="term" value="F:DNA binding"/>
    <property type="evidence" value="ECO:0007669"/>
    <property type="project" value="UniProtKB-KW"/>
</dbReference>
<dbReference type="PANTHER" id="PTHR42848">
    <property type="match status" value="1"/>
</dbReference>
<dbReference type="GO" id="GO:0005524">
    <property type="term" value="F:ATP binding"/>
    <property type="evidence" value="ECO:0007669"/>
    <property type="project" value="UniProtKB-KW"/>
</dbReference>
<evidence type="ECO:0000259" key="5">
    <source>
        <dbReference type="Pfam" id="PF05496"/>
    </source>
</evidence>
<dbReference type="Pfam" id="PF05496">
    <property type="entry name" value="RuvB_N"/>
    <property type="match status" value="1"/>
</dbReference>
<dbReference type="InterPro" id="IPR036388">
    <property type="entry name" value="WH-like_DNA-bd_sf"/>
</dbReference>
<evidence type="ECO:0000256" key="2">
    <source>
        <dbReference type="ARBA" id="ARBA00022840"/>
    </source>
</evidence>
<comment type="caution">
    <text evidence="6">The sequence shown here is derived from an EMBL/GenBank/DDBJ whole genome shotgun (WGS) entry which is preliminary data.</text>
</comment>
<dbReference type="EMBL" id="LAZR01008574">
    <property type="protein sequence ID" value="KKM77905.1"/>
    <property type="molecule type" value="Genomic_DNA"/>
</dbReference>